<dbReference type="InterPro" id="IPR032675">
    <property type="entry name" value="LRR_dom_sf"/>
</dbReference>
<protein>
    <recommendedName>
        <fullName evidence="3">F-box domain-containing protein</fullName>
    </recommendedName>
</protein>
<dbReference type="HOGENOM" id="CLU_032925_1_0_1"/>
<proteinExistence type="predicted"/>
<reference evidence="2" key="1">
    <citation type="journal article" date="2011" name="Proc. Natl. Acad. Sci. U.S.A.">
        <title>Obligate biotrophy features unraveled by the genomic analysis of rust fungi.</title>
        <authorList>
            <person name="Duplessis S."/>
            <person name="Cuomo C.A."/>
            <person name="Lin Y.-C."/>
            <person name="Aerts A."/>
            <person name="Tisserant E."/>
            <person name="Veneault-Fourrey C."/>
            <person name="Joly D.L."/>
            <person name="Hacquard S."/>
            <person name="Amselem J."/>
            <person name="Cantarel B.L."/>
            <person name="Chiu R."/>
            <person name="Coutinho P.M."/>
            <person name="Feau N."/>
            <person name="Field M."/>
            <person name="Frey P."/>
            <person name="Gelhaye E."/>
            <person name="Goldberg J."/>
            <person name="Grabherr M.G."/>
            <person name="Kodira C.D."/>
            <person name="Kohler A."/>
            <person name="Kuees U."/>
            <person name="Lindquist E.A."/>
            <person name="Lucas S.M."/>
            <person name="Mago R."/>
            <person name="Mauceli E."/>
            <person name="Morin E."/>
            <person name="Murat C."/>
            <person name="Pangilinan J.L."/>
            <person name="Park R."/>
            <person name="Pearson M."/>
            <person name="Quesneville H."/>
            <person name="Rouhier N."/>
            <person name="Sakthikumar S."/>
            <person name="Salamov A.A."/>
            <person name="Schmutz J."/>
            <person name="Selles B."/>
            <person name="Shapiro H."/>
            <person name="Tanguay P."/>
            <person name="Tuskan G.A."/>
            <person name="Henrissat B."/>
            <person name="Van de Peer Y."/>
            <person name="Rouze P."/>
            <person name="Ellis J.G."/>
            <person name="Dodds P.N."/>
            <person name="Schein J.E."/>
            <person name="Zhong S."/>
            <person name="Hamelin R.C."/>
            <person name="Grigoriev I.V."/>
            <person name="Szabo L.J."/>
            <person name="Martin F."/>
        </authorList>
    </citation>
    <scope>NUCLEOTIDE SEQUENCE [LARGE SCALE GENOMIC DNA]</scope>
    <source>
        <strain evidence="2">98AG31 / pathotype 3-4-7</strain>
    </source>
</reference>
<keyword evidence="2" id="KW-1185">Reference proteome</keyword>
<dbReference type="GeneID" id="18936714"/>
<dbReference type="AlphaFoldDB" id="F4S5H9"/>
<name>F4S5H9_MELLP</name>
<dbReference type="Proteomes" id="UP000001072">
    <property type="component" value="Unassembled WGS sequence"/>
</dbReference>
<accession>F4S5H9</accession>
<dbReference type="VEuPathDB" id="FungiDB:MELLADRAFT_93858"/>
<dbReference type="Gene3D" id="3.80.10.10">
    <property type="entry name" value="Ribonuclease Inhibitor"/>
    <property type="match status" value="1"/>
</dbReference>
<sequence>MADTHRFPFEVVDLILFYFARDFEKAWTNSRNSAEQPPLPDHGVLELLNLRLVGKSWVLAVLSHAYQNLHFSSALVVNRFVDTWNSSATVTTMAWLSHLSFDQITCPDLDFELGSNQAKIGSLGTYRIDFEKENFNYKSIILEDIEEIIKFCGQTLSGLKFAFKAGAGFTPEMIKLIKDIKGLKVLIVEANPYGVKKNHSKSIEALLNVTPGLESLSLDIGCIQPLDLDQGALPGLKHLSAACDTNDQEAITELCKSHGQNISCLEYLAHPDCDRAAEVISALRNSLKVLFVESIPDVLPAESCLDSRKSQSGLVAIGDCKEHENLCDGLLVFQKILAKWLEGA</sequence>
<evidence type="ECO:0000313" key="1">
    <source>
        <dbReference type="EMBL" id="EGG00104.1"/>
    </source>
</evidence>
<dbReference type="InParanoid" id="F4S5H9"/>
<evidence type="ECO:0008006" key="3">
    <source>
        <dbReference type="Google" id="ProtNLM"/>
    </source>
</evidence>
<dbReference type="EMBL" id="GL883151">
    <property type="protein sequence ID" value="EGG00104.1"/>
    <property type="molecule type" value="Genomic_DNA"/>
</dbReference>
<organism evidence="2">
    <name type="scientific">Melampsora larici-populina (strain 98AG31 / pathotype 3-4-7)</name>
    <name type="common">Poplar leaf rust fungus</name>
    <dbReference type="NCBI Taxonomy" id="747676"/>
    <lineage>
        <taxon>Eukaryota</taxon>
        <taxon>Fungi</taxon>
        <taxon>Dikarya</taxon>
        <taxon>Basidiomycota</taxon>
        <taxon>Pucciniomycotina</taxon>
        <taxon>Pucciniomycetes</taxon>
        <taxon>Pucciniales</taxon>
        <taxon>Melampsoraceae</taxon>
        <taxon>Melampsora</taxon>
    </lineage>
</organism>
<dbReference type="KEGG" id="mlr:MELLADRAFT_93858"/>
<evidence type="ECO:0000313" key="2">
    <source>
        <dbReference type="Proteomes" id="UP000001072"/>
    </source>
</evidence>
<gene>
    <name evidence="1" type="ORF">MELLADRAFT_93858</name>
</gene>
<dbReference type="RefSeq" id="XP_007416702.1">
    <property type="nucleotide sequence ID" value="XM_007416640.1"/>
</dbReference>